<gene>
    <name evidence="3" type="ORF">ABEG20_06035</name>
</gene>
<evidence type="ECO:0000256" key="1">
    <source>
        <dbReference type="SAM" id="MobiDB-lite"/>
    </source>
</evidence>
<accession>A0AAU7K8X5</accession>
<feature type="signal peptide" evidence="2">
    <location>
        <begin position="1"/>
        <end position="27"/>
    </location>
</feature>
<keyword evidence="2" id="KW-0732">Signal</keyword>
<proteinExistence type="predicted"/>
<feature type="region of interest" description="Disordered" evidence="1">
    <location>
        <begin position="209"/>
        <end position="326"/>
    </location>
</feature>
<dbReference type="PRINTS" id="PR01228">
    <property type="entry name" value="EGGSHELL"/>
</dbReference>
<dbReference type="RefSeq" id="WP_406826491.1">
    <property type="nucleotide sequence ID" value="NZ_CP157485.1"/>
</dbReference>
<evidence type="ECO:0000256" key="2">
    <source>
        <dbReference type="SAM" id="SignalP"/>
    </source>
</evidence>
<organism evidence="3">
    <name type="scientific">Pedobacter sp. KACC 23697</name>
    <dbReference type="NCBI Taxonomy" id="3149230"/>
    <lineage>
        <taxon>Bacteria</taxon>
        <taxon>Pseudomonadati</taxon>
        <taxon>Bacteroidota</taxon>
        <taxon>Sphingobacteriia</taxon>
        <taxon>Sphingobacteriales</taxon>
        <taxon>Sphingobacteriaceae</taxon>
        <taxon>Pedobacter</taxon>
    </lineage>
</organism>
<reference evidence="3" key="1">
    <citation type="submission" date="2024-05" db="EMBL/GenBank/DDBJ databases">
        <authorList>
            <person name="Kim S."/>
            <person name="Heo J."/>
            <person name="Choi H."/>
            <person name="Choi Y."/>
            <person name="Kwon S.-W."/>
            <person name="Kim Y."/>
        </authorList>
    </citation>
    <scope>NUCLEOTIDE SEQUENCE</scope>
    <source>
        <strain evidence="3">KACC 23697</strain>
    </source>
</reference>
<feature type="chain" id="PRO_5044008898" description="Prolyl-tRNA synthetase" evidence="2">
    <location>
        <begin position="28"/>
        <end position="326"/>
    </location>
</feature>
<dbReference type="PROSITE" id="PS51257">
    <property type="entry name" value="PROKAR_LIPOPROTEIN"/>
    <property type="match status" value="1"/>
</dbReference>
<evidence type="ECO:0008006" key="4">
    <source>
        <dbReference type="Google" id="ProtNLM"/>
    </source>
</evidence>
<dbReference type="EMBL" id="CP157485">
    <property type="protein sequence ID" value="XBO49162.1"/>
    <property type="molecule type" value="Genomic_DNA"/>
</dbReference>
<feature type="compositionally biased region" description="Gly residues" evidence="1">
    <location>
        <begin position="302"/>
        <end position="318"/>
    </location>
</feature>
<name>A0AAU7K8X5_9SPHI</name>
<dbReference type="AlphaFoldDB" id="A0AAU7K8X5"/>
<sequence length="326" mass="35200">MKPIQFLPIVMIAAAGLAASCSTSKLAQTKPVDDVYNSVAKAREVEVVLPSQNQQAQYQNNGQEEYDEYYGTSNPYYDMDYSSRINRFHNGYSFQGYYDPYFDNYYYGSSYGPSNYLGIGLGWNSGYGLGGWGGGFGYGGGWGFGSIWNNPFYYGNYGFGWNNPWAWNAWGPYSYYDRFGWGGGYYGGGWGIGGGYYGGGVYSNSNYRPRPGNTMTSRGYGNNSGNNAGRPSRSGMVNQNGVSYAPNNNAGRPTRSQANGNNGYSRPDVSGSRPGRNENYSPQPQRTESRPTYSPPPTSRGSSGGGSYGGGGSTGGGSRPSRAGRG</sequence>
<feature type="compositionally biased region" description="Polar residues" evidence="1">
    <location>
        <begin position="209"/>
        <end position="264"/>
    </location>
</feature>
<protein>
    <recommendedName>
        <fullName evidence="4">Prolyl-tRNA synthetase</fullName>
    </recommendedName>
</protein>
<evidence type="ECO:0000313" key="3">
    <source>
        <dbReference type="EMBL" id="XBO49162.1"/>
    </source>
</evidence>